<dbReference type="PANTHER" id="PTHR12736">
    <property type="entry name" value="LANC-LIKE PROTEIN"/>
    <property type="match status" value="1"/>
</dbReference>
<sequence>MRHFINPYPDYNGSGSYSGIEVDKIKSLIQSYVNKILQYKNYNDGDLYVGSSGIAFMFLKLSQSAATNTSFPSALQNAKMFIDHSKKYLSKKEPDKASLLCGNAGIFAVSAIINHAQNNARDYKEDIKNFVSGFEVCKKLNFCKFGSDEVLFGRAGYLSGVYWINQNLQERVLSAEQITQICDVIIESGVAYAQRHRLNIPMMWECYGDKYLGAAHGICAILHMLLESPLFAAEKLQHTLNQKQQLIKTCIDTYLQMQSSDGNFPSVLEDADKTEHKLVHWCHGAPGSVYLFAKAFLIFKEEKYLQVVVRAGDLIWNKGLLRKGPSICHGVAGNGYVFLLLYRLTNDQKHLYRASCFADFLTNEIFLREARTPDRPMSLYEGIAGTICFLIDLLQPENASFPFMDVFETKY</sequence>
<keyword evidence="3" id="KW-0479">Metal-binding</keyword>
<comment type="similarity">
    <text evidence="1">Belongs to the LanC-like protein family.</text>
</comment>
<dbReference type="PRINTS" id="PR01950">
    <property type="entry name" value="LANCSUPER"/>
</dbReference>
<feature type="binding site" evidence="3">
    <location>
        <position position="282"/>
    </location>
    <ligand>
        <name>Zn(2+)</name>
        <dbReference type="ChEBI" id="CHEBI:29105"/>
    </ligand>
</feature>
<evidence type="ECO:0000256" key="1">
    <source>
        <dbReference type="ARBA" id="ARBA00007179"/>
    </source>
</evidence>
<dbReference type="FunFam" id="1.50.10.10:FF:000012">
    <property type="entry name" value="LanC-like protein 3"/>
    <property type="match status" value="1"/>
</dbReference>
<dbReference type="PRINTS" id="PR01951">
    <property type="entry name" value="LANCEUKARYTE"/>
</dbReference>
<keyword evidence="3" id="KW-0862">Zinc</keyword>
<dbReference type="InterPro" id="IPR007822">
    <property type="entry name" value="LANC-like"/>
</dbReference>
<accession>A0A9J6CAE6</accession>
<dbReference type="GO" id="GO:0031179">
    <property type="term" value="P:peptide modification"/>
    <property type="evidence" value="ECO:0007669"/>
    <property type="project" value="InterPro"/>
</dbReference>
<feature type="binding site" evidence="3">
    <location>
        <position position="328"/>
    </location>
    <ligand>
        <name>Zn(2+)</name>
        <dbReference type="ChEBI" id="CHEBI:29105"/>
    </ligand>
</feature>
<organism evidence="4 5">
    <name type="scientific">Polypedilum vanderplanki</name>
    <name type="common">Sleeping chironomid midge</name>
    <dbReference type="NCBI Taxonomy" id="319348"/>
    <lineage>
        <taxon>Eukaryota</taxon>
        <taxon>Metazoa</taxon>
        <taxon>Ecdysozoa</taxon>
        <taxon>Arthropoda</taxon>
        <taxon>Hexapoda</taxon>
        <taxon>Insecta</taxon>
        <taxon>Pterygota</taxon>
        <taxon>Neoptera</taxon>
        <taxon>Endopterygota</taxon>
        <taxon>Diptera</taxon>
        <taxon>Nematocera</taxon>
        <taxon>Chironomoidea</taxon>
        <taxon>Chironomidae</taxon>
        <taxon>Chironominae</taxon>
        <taxon>Polypedilum</taxon>
        <taxon>Polypedilum</taxon>
    </lineage>
</organism>
<protein>
    <recommendedName>
        <fullName evidence="2">LanC-like protein 3 homolog</fullName>
    </recommendedName>
</protein>
<dbReference type="SUPFAM" id="SSF158745">
    <property type="entry name" value="LanC-like"/>
    <property type="match status" value="1"/>
</dbReference>
<dbReference type="EMBL" id="JADBJN010000002">
    <property type="protein sequence ID" value="KAG5678731.1"/>
    <property type="molecule type" value="Genomic_DNA"/>
</dbReference>
<dbReference type="AlphaFoldDB" id="A0A9J6CAE6"/>
<dbReference type="InterPro" id="IPR020464">
    <property type="entry name" value="LanC-like_prot_euk"/>
</dbReference>
<dbReference type="CDD" id="cd04794">
    <property type="entry name" value="euk_LANCL"/>
    <property type="match status" value="1"/>
</dbReference>
<evidence type="ECO:0000313" key="5">
    <source>
        <dbReference type="Proteomes" id="UP001107558"/>
    </source>
</evidence>
<dbReference type="Proteomes" id="UP001107558">
    <property type="component" value="Chromosome 2"/>
</dbReference>
<dbReference type="GO" id="GO:0046872">
    <property type="term" value="F:metal ion binding"/>
    <property type="evidence" value="ECO:0007669"/>
    <property type="project" value="UniProtKB-KW"/>
</dbReference>
<name>A0A9J6CAE6_POLVA</name>
<gene>
    <name evidence="4" type="ORF">PVAND_008379</name>
</gene>
<dbReference type="InterPro" id="IPR012341">
    <property type="entry name" value="6hp_glycosidase-like_sf"/>
</dbReference>
<reference evidence="4" key="1">
    <citation type="submission" date="2021-03" db="EMBL/GenBank/DDBJ databases">
        <title>Chromosome level genome of the anhydrobiotic midge Polypedilum vanderplanki.</title>
        <authorList>
            <person name="Yoshida Y."/>
            <person name="Kikawada T."/>
            <person name="Gusev O."/>
        </authorList>
    </citation>
    <scope>NUCLEOTIDE SEQUENCE</scope>
    <source>
        <strain evidence="4">NIAS01</strain>
        <tissue evidence="4">Whole body or cell culture</tissue>
    </source>
</reference>
<comment type="caution">
    <text evidence="4">The sequence shown here is derived from an EMBL/GenBank/DDBJ whole genome shotgun (WGS) entry which is preliminary data.</text>
</comment>
<keyword evidence="5" id="KW-1185">Reference proteome</keyword>
<evidence type="ECO:0000313" key="4">
    <source>
        <dbReference type="EMBL" id="KAG5678731.1"/>
    </source>
</evidence>
<evidence type="ECO:0000256" key="3">
    <source>
        <dbReference type="PIRSR" id="PIRSR607822-1"/>
    </source>
</evidence>
<dbReference type="Pfam" id="PF05147">
    <property type="entry name" value="LANC_like"/>
    <property type="match status" value="1"/>
</dbReference>
<dbReference type="SMART" id="SM01260">
    <property type="entry name" value="LANC_like"/>
    <property type="match status" value="1"/>
</dbReference>
<dbReference type="OrthoDB" id="10257263at2759"/>
<dbReference type="PANTHER" id="PTHR12736:SF7">
    <property type="entry name" value="LANC-LIKE PROTEIN 3"/>
    <property type="match status" value="1"/>
</dbReference>
<dbReference type="Gene3D" id="1.50.10.10">
    <property type="match status" value="1"/>
</dbReference>
<dbReference type="GO" id="GO:0005886">
    <property type="term" value="C:plasma membrane"/>
    <property type="evidence" value="ECO:0007669"/>
    <property type="project" value="TreeGrafter"/>
</dbReference>
<proteinExistence type="inferred from homology"/>
<dbReference type="GO" id="GO:0005975">
    <property type="term" value="P:carbohydrate metabolic process"/>
    <property type="evidence" value="ECO:0007669"/>
    <property type="project" value="InterPro"/>
</dbReference>
<feature type="binding site" evidence="3">
    <location>
        <position position="329"/>
    </location>
    <ligand>
        <name>Zn(2+)</name>
        <dbReference type="ChEBI" id="CHEBI:29105"/>
    </ligand>
</feature>
<evidence type="ECO:0000256" key="2">
    <source>
        <dbReference type="ARBA" id="ARBA00069999"/>
    </source>
</evidence>